<dbReference type="OrthoDB" id="1164111at2759"/>
<evidence type="ECO:0000256" key="5">
    <source>
        <dbReference type="ARBA" id="ARBA00008372"/>
    </source>
</evidence>
<gene>
    <name evidence="19" type="primary">LOC103699524</name>
</gene>
<dbReference type="SUPFAM" id="SSF53098">
    <property type="entry name" value="Ribonuclease H-like"/>
    <property type="match status" value="1"/>
</dbReference>
<evidence type="ECO:0000256" key="11">
    <source>
        <dbReference type="ARBA" id="ARBA00022801"/>
    </source>
</evidence>
<keyword evidence="9" id="KW-0540">Nuclease</keyword>
<evidence type="ECO:0000256" key="2">
    <source>
        <dbReference type="ARBA" id="ARBA00001968"/>
    </source>
</evidence>
<comment type="cofactor">
    <cofactor evidence="2">
        <name>a divalent metal cation</name>
        <dbReference type="ChEBI" id="CHEBI:60240"/>
    </cofactor>
</comment>
<keyword evidence="11" id="KW-0378">Hydrolase</keyword>
<evidence type="ECO:0000256" key="3">
    <source>
        <dbReference type="ARBA" id="ARBA00004123"/>
    </source>
</evidence>
<comment type="subunit">
    <text evidence="6">Component of the CCR4-NOT complex, at least composed of CRR4 and CAF1 proteins.</text>
</comment>
<accession>A0A8B7BKL7</accession>
<protein>
    <recommendedName>
        <fullName evidence="7">poly(A)-specific ribonuclease</fullName>
        <ecNumber evidence="7">3.1.13.4</ecNumber>
    </recommendedName>
</protein>
<organism evidence="18 19">
    <name type="scientific">Phoenix dactylifera</name>
    <name type="common">Date palm</name>
    <dbReference type="NCBI Taxonomy" id="42345"/>
    <lineage>
        <taxon>Eukaryota</taxon>
        <taxon>Viridiplantae</taxon>
        <taxon>Streptophyta</taxon>
        <taxon>Embryophyta</taxon>
        <taxon>Tracheophyta</taxon>
        <taxon>Spermatophyta</taxon>
        <taxon>Magnoliopsida</taxon>
        <taxon>Liliopsida</taxon>
        <taxon>Arecaceae</taxon>
        <taxon>Coryphoideae</taxon>
        <taxon>Phoeniceae</taxon>
        <taxon>Phoenix</taxon>
    </lineage>
</organism>
<comment type="similarity">
    <text evidence="5">Belongs to the CAF1 family.</text>
</comment>
<dbReference type="GO" id="GO:0004535">
    <property type="term" value="F:poly(A)-specific ribonuclease activity"/>
    <property type="evidence" value="ECO:0007669"/>
    <property type="project" value="UniProtKB-EC"/>
</dbReference>
<evidence type="ECO:0000313" key="19">
    <source>
        <dbReference type="RefSeq" id="XP_008779764.2"/>
    </source>
</evidence>
<dbReference type="InterPro" id="IPR006941">
    <property type="entry name" value="RNase_CAF1"/>
</dbReference>
<keyword evidence="13" id="KW-0694">RNA-binding</keyword>
<dbReference type="Pfam" id="PF04857">
    <property type="entry name" value="CAF1"/>
    <property type="match status" value="1"/>
</dbReference>
<dbReference type="GO" id="GO:0046872">
    <property type="term" value="F:metal ion binding"/>
    <property type="evidence" value="ECO:0007669"/>
    <property type="project" value="UniProtKB-KW"/>
</dbReference>
<name>A0A8B7BKL7_PHODC</name>
<dbReference type="RefSeq" id="XP_008779764.2">
    <property type="nucleotide sequence ID" value="XM_008781542.2"/>
</dbReference>
<dbReference type="Proteomes" id="UP000228380">
    <property type="component" value="Chromosome 11"/>
</dbReference>
<evidence type="ECO:0000256" key="13">
    <source>
        <dbReference type="ARBA" id="ARBA00022884"/>
    </source>
</evidence>
<comment type="catalytic activity">
    <reaction evidence="1">
        <text>Exonucleolytic cleavage of poly(A) to 5'-AMP.</text>
        <dbReference type="EC" id="3.1.13.4"/>
    </reaction>
</comment>
<dbReference type="InterPro" id="IPR036397">
    <property type="entry name" value="RNaseH_sf"/>
</dbReference>
<reference evidence="19" key="2">
    <citation type="submission" date="2025-08" db="UniProtKB">
        <authorList>
            <consortium name="RefSeq"/>
        </authorList>
    </citation>
    <scope>IDENTIFICATION</scope>
    <source>
        <tissue evidence="19">Young leaves</tissue>
    </source>
</reference>
<dbReference type="EC" id="3.1.13.4" evidence="7"/>
<evidence type="ECO:0000256" key="15">
    <source>
        <dbReference type="ARBA" id="ARBA00023163"/>
    </source>
</evidence>
<dbReference type="GO" id="GO:0030014">
    <property type="term" value="C:CCR4-NOT complex"/>
    <property type="evidence" value="ECO:0007669"/>
    <property type="project" value="InterPro"/>
</dbReference>
<dbReference type="GO" id="GO:0003723">
    <property type="term" value="F:RNA binding"/>
    <property type="evidence" value="ECO:0007669"/>
    <property type="project" value="UniProtKB-KW"/>
</dbReference>
<dbReference type="KEGG" id="pda:103699524"/>
<proteinExistence type="inferred from homology"/>
<evidence type="ECO:0000313" key="18">
    <source>
        <dbReference type="Proteomes" id="UP000228380"/>
    </source>
</evidence>
<evidence type="ECO:0000256" key="16">
    <source>
        <dbReference type="ARBA" id="ARBA00023242"/>
    </source>
</evidence>
<reference evidence="18" key="1">
    <citation type="journal article" date="2019" name="Nat. Commun.">
        <title>Genome-wide association mapping of date palm fruit traits.</title>
        <authorList>
            <person name="Hazzouri K.M."/>
            <person name="Gros-Balthazard M."/>
            <person name="Flowers J.M."/>
            <person name="Copetti D."/>
            <person name="Lemansour A."/>
            <person name="Lebrun M."/>
            <person name="Masmoudi K."/>
            <person name="Ferrand S."/>
            <person name="Dhar M.I."/>
            <person name="Fresquez Z.A."/>
            <person name="Rosas U."/>
            <person name="Zhang J."/>
            <person name="Talag J."/>
            <person name="Lee S."/>
            <person name="Kudrna D."/>
            <person name="Powell R.F."/>
            <person name="Leitch I.J."/>
            <person name="Krueger R.R."/>
            <person name="Wing R.A."/>
            <person name="Amiri K.M.A."/>
            <person name="Purugganan M.D."/>
        </authorList>
    </citation>
    <scope>NUCLEOTIDE SEQUENCE [LARGE SCALE GENOMIC DNA]</scope>
    <source>
        <strain evidence="18">cv. Khalas</strain>
    </source>
</reference>
<dbReference type="InterPro" id="IPR012337">
    <property type="entry name" value="RNaseH-like_sf"/>
</dbReference>
<dbReference type="GeneID" id="103699524"/>
<keyword evidence="18" id="KW-1185">Reference proteome</keyword>
<evidence type="ECO:0000256" key="6">
    <source>
        <dbReference type="ARBA" id="ARBA00011757"/>
    </source>
</evidence>
<keyword evidence="8" id="KW-0963">Cytoplasm</keyword>
<evidence type="ECO:0000256" key="9">
    <source>
        <dbReference type="ARBA" id="ARBA00022722"/>
    </source>
</evidence>
<evidence type="ECO:0000256" key="17">
    <source>
        <dbReference type="ARBA" id="ARBA00025148"/>
    </source>
</evidence>
<evidence type="ECO:0000256" key="12">
    <source>
        <dbReference type="ARBA" id="ARBA00022839"/>
    </source>
</evidence>
<evidence type="ECO:0000256" key="4">
    <source>
        <dbReference type="ARBA" id="ARBA00004496"/>
    </source>
</evidence>
<dbReference type="GO" id="GO:0005634">
    <property type="term" value="C:nucleus"/>
    <property type="evidence" value="ECO:0007669"/>
    <property type="project" value="UniProtKB-SubCell"/>
</dbReference>
<dbReference type="PANTHER" id="PTHR10797">
    <property type="entry name" value="CCR4-NOT TRANSCRIPTION COMPLEX SUBUNIT"/>
    <property type="match status" value="1"/>
</dbReference>
<dbReference type="AlphaFoldDB" id="A0A8B7BKL7"/>
<keyword evidence="16" id="KW-0539">Nucleus</keyword>
<keyword evidence="10" id="KW-0479">Metal-binding</keyword>
<evidence type="ECO:0000256" key="1">
    <source>
        <dbReference type="ARBA" id="ARBA00001663"/>
    </source>
</evidence>
<comment type="subcellular location">
    <subcellularLocation>
        <location evidence="4">Cytoplasm</location>
    </subcellularLocation>
    <subcellularLocation>
        <location evidence="3">Nucleus</location>
    </subcellularLocation>
</comment>
<evidence type="ECO:0000256" key="7">
    <source>
        <dbReference type="ARBA" id="ARBA00012161"/>
    </source>
</evidence>
<keyword evidence="14" id="KW-0805">Transcription regulation</keyword>
<comment type="function">
    <text evidence="17">Ubiquitous transcription factor required for a diverse set of processes. It is a component of the CCR4 complex involved in the control of gene expression.</text>
</comment>
<evidence type="ECO:0000256" key="14">
    <source>
        <dbReference type="ARBA" id="ARBA00023015"/>
    </source>
</evidence>
<keyword evidence="15" id="KW-0804">Transcription</keyword>
<evidence type="ECO:0000256" key="10">
    <source>
        <dbReference type="ARBA" id="ARBA00022723"/>
    </source>
</evidence>
<dbReference type="GO" id="GO:0005737">
    <property type="term" value="C:cytoplasm"/>
    <property type="evidence" value="ECO:0007669"/>
    <property type="project" value="UniProtKB-SubCell"/>
</dbReference>
<dbReference type="InterPro" id="IPR039637">
    <property type="entry name" value="CNOT7/CNOT8/Pop2"/>
</dbReference>
<dbReference type="Gene3D" id="3.30.420.10">
    <property type="entry name" value="Ribonuclease H-like superfamily/Ribonuclease H"/>
    <property type="match status" value="1"/>
</dbReference>
<sequence>MKRIGSDITIREVWEDNLRDEFALIREIVDKYPHVAVNVEFPGENVQRLGNFESPADSRYQTIQTNVELLQYPIRITLTSFDDSGDLPFFPFDKGYRCVWQFNFREFDVDADMADPDAVELRGHGVDFGKFREQGINACDFGELLMPSGAVLNDSVEWITFDGGCDMAFLLRILTGRRLPETREGFFALLHIFFPTVYDVKHLTAFCDDLDGGLVQVAVQLGVEKVGVCHQAGCDSLVTASRI</sequence>
<evidence type="ECO:0000256" key="8">
    <source>
        <dbReference type="ARBA" id="ARBA00022490"/>
    </source>
</evidence>
<keyword evidence="12" id="KW-0269">Exonuclease</keyword>